<evidence type="ECO:0000259" key="1">
    <source>
        <dbReference type="Pfam" id="PF10988"/>
    </source>
</evidence>
<evidence type="ECO:0000313" key="2">
    <source>
        <dbReference type="EMBL" id="QBK87547.1"/>
    </source>
</evidence>
<accession>A0A481YXG5</accession>
<protein>
    <submittedName>
        <fullName evidence="2">Putative auto-transporter adhesin</fullName>
    </submittedName>
</protein>
<gene>
    <name evidence="2" type="ORF">LCMAC201_04600</name>
</gene>
<organism evidence="2">
    <name type="scientific">Marseillevirus LCMAC201</name>
    <dbReference type="NCBI Taxonomy" id="2506605"/>
    <lineage>
        <taxon>Viruses</taxon>
        <taxon>Varidnaviria</taxon>
        <taxon>Bamfordvirae</taxon>
        <taxon>Nucleocytoviricota</taxon>
        <taxon>Megaviricetes</taxon>
        <taxon>Pimascovirales</taxon>
        <taxon>Pimascovirales incertae sedis</taxon>
        <taxon>Marseilleviridae</taxon>
    </lineage>
</organism>
<feature type="domain" description="Putative auto-transporter adhesin head GIN" evidence="1">
    <location>
        <begin position="125"/>
        <end position="218"/>
    </location>
</feature>
<dbReference type="EMBL" id="MK500357">
    <property type="protein sequence ID" value="QBK87547.1"/>
    <property type="molecule type" value="Genomic_DNA"/>
</dbReference>
<sequence>MGKKQLKNKMSSLQINGACTIYISAAQITSDIPIKLTRDGDEYQIECEDCIFIGNGNMVQMGGSSFSQINGGRSVSQVNGVTYVNSGGPVYINGVLHNPNSDTPEINEDPNYKGEWDLDASVIFTSISIRGSATVCPIKERISSNFSAAVSGSGDLQLPEKEFDCLNLSVTGSGDISGNNTSADILNMNVTGSGNIEEIICRRSGTANVTGSGDISAYKILGAHVSRNCIGSGGIEIRQLDTSQFAGNVSGGNTYTGRGNTGTVNQSAGNVSNGIGNFCQF</sequence>
<proteinExistence type="predicted"/>
<dbReference type="InterPro" id="IPR021255">
    <property type="entry name" value="DUF2807"/>
</dbReference>
<dbReference type="Pfam" id="PF10988">
    <property type="entry name" value="DUF2807"/>
    <property type="match status" value="1"/>
</dbReference>
<name>A0A481YXG5_9VIRU</name>
<dbReference type="Gene3D" id="2.160.20.120">
    <property type="match status" value="1"/>
</dbReference>
<reference evidence="2" key="1">
    <citation type="journal article" date="2019" name="MBio">
        <title>Virus Genomes from Deep Sea Sediments Expand the Ocean Megavirome and Support Independent Origins of Viral Gigantism.</title>
        <authorList>
            <person name="Backstrom D."/>
            <person name="Yutin N."/>
            <person name="Jorgensen S.L."/>
            <person name="Dharamshi J."/>
            <person name="Homa F."/>
            <person name="Zaremba-Niedwiedzka K."/>
            <person name="Spang A."/>
            <person name="Wolf Y.I."/>
            <person name="Koonin E.V."/>
            <person name="Ettema T.J."/>
        </authorList>
    </citation>
    <scope>NUCLEOTIDE SEQUENCE</scope>
</reference>